<dbReference type="EMBL" id="MT142749">
    <property type="protein sequence ID" value="QJA88049.1"/>
    <property type="molecule type" value="Genomic_DNA"/>
</dbReference>
<dbReference type="AlphaFoldDB" id="A0A6M3L119"/>
<gene>
    <name evidence="1" type="ORF">MM415B02836_0012</name>
</gene>
<reference evidence="1" key="1">
    <citation type="submission" date="2020-03" db="EMBL/GenBank/DDBJ databases">
        <title>The deep terrestrial virosphere.</title>
        <authorList>
            <person name="Holmfeldt K."/>
            <person name="Nilsson E."/>
            <person name="Simone D."/>
            <person name="Lopez-Fernandez M."/>
            <person name="Wu X."/>
            <person name="de Brujin I."/>
            <person name="Lundin D."/>
            <person name="Andersson A."/>
            <person name="Bertilsson S."/>
            <person name="Dopson M."/>
        </authorList>
    </citation>
    <scope>NUCLEOTIDE SEQUENCE</scope>
    <source>
        <strain evidence="1">MM415B02836</strain>
    </source>
</reference>
<sequence length="204" mass="23294">MMEHFTLDADYVPLGSGEPRSLGLHLTDVIKSIEVDMGWTHEPFQDQWLTMDLGFVWEEVLSKAWSSRHHALSPFHEMIFRPGEVEKDGIVGSPDSIGPMIGLIKSDGTVMVEPSPKPILYEYKLTWKSIKNSLLDNWYYATQAKAYCAMTSLTSCFWHVCYLMGDYKGSGPLYRQCYVEFTQAELDANWDMILSHAKEKGLLK</sequence>
<name>A0A6M3L119_9ZZZZ</name>
<evidence type="ECO:0000313" key="1">
    <source>
        <dbReference type="EMBL" id="QJA88049.1"/>
    </source>
</evidence>
<proteinExistence type="predicted"/>
<accession>A0A6M3L119</accession>
<evidence type="ECO:0008006" key="2">
    <source>
        <dbReference type="Google" id="ProtNLM"/>
    </source>
</evidence>
<organism evidence="1">
    <name type="scientific">viral metagenome</name>
    <dbReference type="NCBI Taxonomy" id="1070528"/>
    <lineage>
        <taxon>unclassified sequences</taxon>
        <taxon>metagenomes</taxon>
        <taxon>organismal metagenomes</taxon>
    </lineage>
</organism>
<protein>
    <recommendedName>
        <fullName evidence="2">YqaJ viral recombinase domain-containing protein</fullName>
    </recommendedName>
</protein>